<dbReference type="VEuPathDB" id="FungiDB:YALI0_E22264g"/>
<dbReference type="EMBL" id="CP017557">
    <property type="protein sequence ID" value="AOW05785.1"/>
    <property type="molecule type" value="Genomic_DNA"/>
</dbReference>
<dbReference type="RefSeq" id="XP_504261.1">
    <property type="nucleotide sequence ID" value="XM_504261.1"/>
</dbReference>
<keyword evidence="2" id="KW-0812">Transmembrane</keyword>
<dbReference type="EMBL" id="KZ858954">
    <property type="protein sequence ID" value="RDW28264.1"/>
    <property type="molecule type" value="Genomic_DNA"/>
</dbReference>
<dbReference type="PANTHER" id="PTHR35519">
    <property type="entry name" value="MEMBRANE PROTEINS"/>
    <property type="match status" value="1"/>
</dbReference>
<dbReference type="Proteomes" id="UP000256601">
    <property type="component" value="Unassembled WGS sequence"/>
</dbReference>
<dbReference type="eggNOG" id="ENOG502S178">
    <property type="taxonomic scope" value="Eukaryota"/>
</dbReference>
<feature type="transmembrane region" description="Helical" evidence="2">
    <location>
        <begin position="91"/>
        <end position="113"/>
    </location>
</feature>
<dbReference type="Proteomes" id="UP000182444">
    <property type="component" value="Chromosome 1E"/>
</dbReference>
<dbReference type="InterPro" id="IPR025187">
    <property type="entry name" value="DUF4112"/>
</dbReference>
<organism evidence="3 5">
    <name type="scientific">Yarrowia lipolytica</name>
    <name type="common">Candida lipolytica</name>
    <dbReference type="NCBI Taxonomy" id="4952"/>
    <lineage>
        <taxon>Eukaryota</taxon>
        <taxon>Fungi</taxon>
        <taxon>Dikarya</taxon>
        <taxon>Ascomycota</taxon>
        <taxon>Saccharomycotina</taxon>
        <taxon>Dipodascomycetes</taxon>
        <taxon>Dipodascales</taxon>
        <taxon>Dipodascales incertae sedis</taxon>
        <taxon>Yarrowia</taxon>
    </lineage>
</organism>
<dbReference type="AlphaFoldDB" id="A0A1D8NJI2"/>
<evidence type="ECO:0000313" key="6">
    <source>
        <dbReference type="Proteomes" id="UP000256601"/>
    </source>
</evidence>
<accession>A0A1D8NJI2</accession>
<evidence type="ECO:0000256" key="1">
    <source>
        <dbReference type="SAM" id="MobiDB-lite"/>
    </source>
</evidence>
<evidence type="ECO:0000313" key="3">
    <source>
        <dbReference type="EMBL" id="AOW05785.1"/>
    </source>
</evidence>
<feature type="compositionally biased region" description="Polar residues" evidence="1">
    <location>
        <begin position="187"/>
        <end position="199"/>
    </location>
</feature>
<feature type="region of interest" description="Disordered" evidence="1">
    <location>
        <begin position="178"/>
        <end position="199"/>
    </location>
</feature>
<dbReference type="VEuPathDB" id="FungiDB:YALI1_E26229g"/>
<dbReference type="Pfam" id="PF13430">
    <property type="entry name" value="DUF4112"/>
    <property type="match status" value="1"/>
</dbReference>
<dbReference type="GeneID" id="2912976"/>
<dbReference type="KEGG" id="yli:2912976"/>
<gene>
    <name evidence="4" type="ORF">B0I71DRAFT_127836</name>
    <name evidence="3" type="ORF">YALI1_E26229g</name>
</gene>
<sequence>MSFIAKHYGKKYVTSHLNGAIKTNLEPAHPYHYYEEIPPPPGANEKVKPKKKKIKRTLPQGLQKKDEKVLKSFLSWSYQLDWIFDMCGFGVGWATLIGLVPVVGDLFVFYLGYRLVQKAKKQLTEGLPPALEAQMILNLAIGCGIGFIPLVGDVANAVFKCTTRNANLMETHLRQQVGAPATPMQDPPSNSTVVGSHGK</sequence>
<reference evidence="4 6" key="2">
    <citation type="submission" date="2018-07" db="EMBL/GenBank/DDBJ databases">
        <title>Draft Genome Assemblies for Five Robust Yarrowia lipolytica Strains Exhibiting High Lipid Production and Pentose Sugar Utilization and Sugar Alcohol Secretion from Undetoxified Lignocellulosic Biomass Hydrolysates.</title>
        <authorList>
            <consortium name="DOE Joint Genome Institute"/>
            <person name="Walker C."/>
            <person name="Ryu S."/>
            <person name="Na H."/>
            <person name="Zane M."/>
            <person name="LaButti K."/>
            <person name="Lipzen A."/>
            <person name="Haridas S."/>
            <person name="Barry K."/>
            <person name="Grigoriev I.V."/>
            <person name="Quarterman J."/>
            <person name="Slininger P."/>
            <person name="Dien B."/>
            <person name="Trinh C.T."/>
        </authorList>
    </citation>
    <scope>NUCLEOTIDE SEQUENCE [LARGE SCALE GENOMIC DNA]</scope>
    <source>
        <strain evidence="4 6">YB392</strain>
    </source>
</reference>
<evidence type="ECO:0000313" key="5">
    <source>
        <dbReference type="Proteomes" id="UP000182444"/>
    </source>
</evidence>
<name>A0A1D8NJI2_YARLL</name>
<reference evidence="3 5" key="1">
    <citation type="journal article" date="2016" name="PLoS ONE">
        <title>Sequence Assembly of Yarrowia lipolytica Strain W29/CLIB89 Shows Transposable Element Diversity.</title>
        <authorList>
            <person name="Magnan C."/>
            <person name="Yu J."/>
            <person name="Chang I."/>
            <person name="Jahn E."/>
            <person name="Kanomata Y."/>
            <person name="Wu J."/>
            <person name="Zeller M."/>
            <person name="Oakes M."/>
            <person name="Baldi P."/>
            <person name="Sandmeyer S."/>
        </authorList>
    </citation>
    <scope>NUCLEOTIDE SEQUENCE [LARGE SCALE GENOMIC DNA]</scope>
    <source>
        <strain evidence="3">CLIB89</strain>
        <strain evidence="5">CLIB89(W29)</strain>
    </source>
</reference>
<protein>
    <submittedName>
        <fullName evidence="3">Uncharacterized protein</fullName>
    </submittedName>
</protein>
<dbReference type="OMA" id="GDANHDP"/>
<evidence type="ECO:0000256" key="2">
    <source>
        <dbReference type="SAM" id="Phobius"/>
    </source>
</evidence>
<keyword evidence="2" id="KW-0472">Membrane</keyword>
<dbReference type="PANTHER" id="PTHR35519:SF2">
    <property type="entry name" value="PH DOMAIN PROTEIN"/>
    <property type="match status" value="1"/>
</dbReference>
<dbReference type="OrthoDB" id="2103474at2759"/>
<evidence type="ECO:0000313" key="4">
    <source>
        <dbReference type="EMBL" id="RDW28264.1"/>
    </source>
</evidence>
<proteinExistence type="predicted"/>
<keyword evidence="2" id="KW-1133">Transmembrane helix</keyword>